<feature type="transmembrane region" description="Helical" evidence="7">
    <location>
        <begin position="34"/>
        <end position="57"/>
    </location>
</feature>
<evidence type="ECO:0000256" key="6">
    <source>
        <dbReference type="ARBA" id="ARBA00038076"/>
    </source>
</evidence>
<dbReference type="Proteomes" id="UP000777784">
    <property type="component" value="Unassembled WGS sequence"/>
</dbReference>
<evidence type="ECO:0000256" key="5">
    <source>
        <dbReference type="ARBA" id="ARBA00023136"/>
    </source>
</evidence>
<comment type="caution">
    <text evidence="10">The sequence shown here is derived from an EMBL/GenBank/DDBJ whole genome shotgun (WGS) entry which is preliminary data.</text>
</comment>
<dbReference type="AlphaFoldDB" id="A0A948WBV6"/>
<comment type="subcellular location">
    <subcellularLocation>
        <location evidence="1">Cell membrane</location>
        <topology evidence="1">Multi-pass membrane protein</topology>
    </subcellularLocation>
</comment>
<dbReference type="InterPro" id="IPR003838">
    <property type="entry name" value="ABC3_permease_C"/>
</dbReference>
<comment type="similarity">
    <text evidence="6">Belongs to the ABC-4 integral membrane protein family.</text>
</comment>
<protein>
    <submittedName>
        <fullName evidence="10">ABC transporter permease</fullName>
    </submittedName>
</protein>
<dbReference type="Pfam" id="PF02687">
    <property type="entry name" value="FtsX"/>
    <property type="match status" value="1"/>
</dbReference>
<dbReference type="GO" id="GO:0005886">
    <property type="term" value="C:plasma membrane"/>
    <property type="evidence" value="ECO:0007669"/>
    <property type="project" value="UniProtKB-SubCell"/>
</dbReference>
<accession>A0A948WBV6</accession>
<keyword evidence="5 7" id="KW-0472">Membrane</keyword>
<evidence type="ECO:0000256" key="7">
    <source>
        <dbReference type="SAM" id="Phobius"/>
    </source>
</evidence>
<evidence type="ECO:0000256" key="4">
    <source>
        <dbReference type="ARBA" id="ARBA00022989"/>
    </source>
</evidence>
<dbReference type="EMBL" id="JAHJDP010000028">
    <property type="protein sequence ID" value="MBU2690338.1"/>
    <property type="molecule type" value="Genomic_DNA"/>
</dbReference>
<evidence type="ECO:0000313" key="11">
    <source>
        <dbReference type="Proteomes" id="UP000777784"/>
    </source>
</evidence>
<evidence type="ECO:0000259" key="9">
    <source>
        <dbReference type="Pfam" id="PF12704"/>
    </source>
</evidence>
<dbReference type="InterPro" id="IPR050250">
    <property type="entry name" value="Macrolide_Exporter_MacB"/>
</dbReference>
<dbReference type="InterPro" id="IPR025857">
    <property type="entry name" value="MacB_PCD"/>
</dbReference>
<sequence length="417" mass="45030">MISRGDKTKGRALLLNDSLQEAILVLWGQKLRSILTLLGIMIGVGSVVGMVSIISGLNQSMSRQIASLGTGVLYVSKYEAQVQIGPSRRERRPDLTVDEARAIRQQAPAVAWISAQIERQETVEYRGVSTRTLGITAATEAFLPCNGYEVAEGRFISPADVAGRERVVVLGAGVKKILFPWGGGLGSWVRIGGQSYQVIGFLEGKGSFLGSSLDDLAVVPLPFFVEKTRYGESVDYFVVRPTRPEDADEARDQVSGVLRRLRGLRPNDPDNFGITSQARLLELYRQITSGFYMAMILISAIGLLVGGIGVMNMMLVAVGERTREIGLRRAIGARARDIMSQFLIEAAALTLLGGLAGIILGLLLAAGVHLGTHLPFACPLWVVVVSLSVSTGVGFVFGLYPAYRASRLNPIDALHYE</sequence>
<proteinExistence type="inferred from homology"/>
<gene>
    <name evidence="10" type="ORF">KJ970_05360</name>
</gene>
<dbReference type="GO" id="GO:0022857">
    <property type="term" value="F:transmembrane transporter activity"/>
    <property type="evidence" value="ECO:0007669"/>
    <property type="project" value="TreeGrafter"/>
</dbReference>
<keyword evidence="3 7" id="KW-0812">Transmembrane</keyword>
<keyword evidence="2" id="KW-1003">Cell membrane</keyword>
<feature type="domain" description="MacB-like periplasmic core" evidence="9">
    <location>
        <begin position="33"/>
        <end position="255"/>
    </location>
</feature>
<keyword evidence="4 7" id="KW-1133">Transmembrane helix</keyword>
<dbReference type="PANTHER" id="PTHR30572">
    <property type="entry name" value="MEMBRANE COMPONENT OF TRANSPORTER-RELATED"/>
    <property type="match status" value="1"/>
</dbReference>
<reference evidence="10" key="1">
    <citation type="submission" date="2021-05" db="EMBL/GenBank/DDBJ databases">
        <title>Energy efficiency and biological interactions define the core microbiome of deep oligotrophic groundwater.</title>
        <authorList>
            <person name="Mehrshad M."/>
            <person name="Lopez-Fernandez M."/>
            <person name="Bell E."/>
            <person name="Bernier-Latmani R."/>
            <person name="Bertilsson S."/>
            <person name="Dopson M."/>
        </authorList>
    </citation>
    <scope>NUCLEOTIDE SEQUENCE</scope>
    <source>
        <strain evidence="10">Modern_marine.mb.64</strain>
    </source>
</reference>
<evidence type="ECO:0000313" key="10">
    <source>
        <dbReference type="EMBL" id="MBU2690338.1"/>
    </source>
</evidence>
<evidence type="ECO:0000256" key="2">
    <source>
        <dbReference type="ARBA" id="ARBA00022475"/>
    </source>
</evidence>
<evidence type="ECO:0000256" key="1">
    <source>
        <dbReference type="ARBA" id="ARBA00004651"/>
    </source>
</evidence>
<evidence type="ECO:0000259" key="8">
    <source>
        <dbReference type="Pfam" id="PF02687"/>
    </source>
</evidence>
<feature type="transmembrane region" description="Helical" evidence="7">
    <location>
        <begin position="342"/>
        <end position="368"/>
    </location>
</feature>
<dbReference type="Pfam" id="PF12704">
    <property type="entry name" value="MacB_PCD"/>
    <property type="match status" value="1"/>
</dbReference>
<feature type="domain" description="ABC3 transporter permease C-terminal" evidence="8">
    <location>
        <begin position="296"/>
        <end position="410"/>
    </location>
</feature>
<feature type="transmembrane region" description="Helical" evidence="7">
    <location>
        <begin position="380"/>
        <end position="400"/>
    </location>
</feature>
<evidence type="ECO:0000256" key="3">
    <source>
        <dbReference type="ARBA" id="ARBA00022692"/>
    </source>
</evidence>
<dbReference type="PANTHER" id="PTHR30572:SF4">
    <property type="entry name" value="ABC TRANSPORTER PERMEASE YTRF"/>
    <property type="match status" value="1"/>
</dbReference>
<organism evidence="10 11">
    <name type="scientific">Eiseniibacteriota bacterium</name>
    <dbReference type="NCBI Taxonomy" id="2212470"/>
    <lineage>
        <taxon>Bacteria</taxon>
        <taxon>Candidatus Eiseniibacteriota</taxon>
    </lineage>
</organism>
<name>A0A948WBV6_UNCEI</name>
<feature type="transmembrane region" description="Helical" evidence="7">
    <location>
        <begin position="291"/>
        <end position="319"/>
    </location>
</feature>